<dbReference type="InterPro" id="IPR013762">
    <property type="entry name" value="Integrase-like_cat_sf"/>
</dbReference>
<evidence type="ECO:0000313" key="2">
    <source>
        <dbReference type="EMBL" id="SFT15675.1"/>
    </source>
</evidence>
<keyword evidence="3" id="KW-1185">Reference proteome</keyword>
<evidence type="ECO:0000313" key="3">
    <source>
        <dbReference type="Proteomes" id="UP000182827"/>
    </source>
</evidence>
<evidence type="ECO:0000256" key="1">
    <source>
        <dbReference type="ARBA" id="ARBA00023172"/>
    </source>
</evidence>
<reference evidence="3" key="1">
    <citation type="submission" date="2016-10" db="EMBL/GenBank/DDBJ databases">
        <authorList>
            <person name="Varghese N."/>
            <person name="Submissions S."/>
        </authorList>
    </citation>
    <scope>NUCLEOTIDE SEQUENCE [LARGE SCALE GENOMIC DNA]</scope>
    <source>
        <strain evidence="3">ANC 5076</strain>
    </source>
</reference>
<dbReference type="SUPFAM" id="SSF56349">
    <property type="entry name" value="DNA breaking-rejoining enzymes"/>
    <property type="match status" value="1"/>
</dbReference>
<evidence type="ECO:0008006" key="4">
    <source>
        <dbReference type="Google" id="ProtNLM"/>
    </source>
</evidence>
<sequence length="675" mass="76177">MNVSNLPGLQIDFFIKADSPNFRPHCWPPSVDFPVVVDSDGNIISRYGDVRWDFSVWHGSNLKIYFGDGQGQGHKLSQDNANLLRQVVAWWLWGYGGVTNPTSLVFKFDTIKPLFVICSKHNISASQLSSFPDIIREIASNPTIKETHLITYLNDLMFISEEIGFTILNKKGMEVFINAIVKRDKVQTPYIPTRLWHYQVNRLKECLDDFIAHKDKIEECYRFCLEAYANNAGGKLSDAFDGLAENSPFNTARGVGKIKSGLVFYGSFSNTARSFEIDDLLKKWVNAEEGYGVRALSSYLSLIGFAGLAYILNFSLMRVEEGNRLRADCFGVEVDSLGTEIYFIRGATTKTIKDNNASWIVSPSVKIAIEALVSVASLRILSAQENPYVSLPKEFIDNPVLQCASYEPWTPNKASQNKNPFKNPRQYSESLQIWPKLFDENELRITEKDLEMANRLTNGLDPEKYAVGKVWPLAWHQLRRTGAVNMLASGIVSEFSVQYQLKHASRAMSQYYGQNYYKLKEPLNNEARSFYLREMYESIVRDLKELQADHYVSPHTEKRKQQLLSEISEKDHKQLLAAAKSGKVSYRETFLGGCANLGPPCPLGGISNISSCMGFGDEKPCKSALIDKEKLPMINQLKDVLSSQIKGVEIGTPLYESLQAQLESAERAIHVIHRS</sequence>
<dbReference type="RefSeq" id="WP_081410454.1">
    <property type="nucleotide sequence ID" value="NZ_FOZU01000030.1"/>
</dbReference>
<organism evidence="2 3">
    <name type="scientific">Acinetobacter bohemicus</name>
    <dbReference type="NCBI Taxonomy" id="1435036"/>
    <lineage>
        <taxon>Bacteria</taxon>
        <taxon>Pseudomonadati</taxon>
        <taxon>Pseudomonadota</taxon>
        <taxon>Gammaproteobacteria</taxon>
        <taxon>Moraxellales</taxon>
        <taxon>Moraxellaceae</taxon>
        <taxon>Acinetobacter</taxon>
    </lineage>
</organism>
<dbReference type="GO" id="GO:0015074">
    <property type="term" value="P:DNA integration"/>
    <property type="evidence" value="ECO:0007669"/>
    <property type="project" value="InterPro"/>
</dbReference>
<protein>
    <recommendedName>
        <fullName evidence="4">Integrase</fullName>
    </recommendedName>
</protein>
<dbReference type="GO" id="GO:0006310">
    <property type="term" value="P:DNA recombination"/>
    <property type="evidence" value="ECO:0007669"/>
    <property type="project" value="UniProtKB-KW"/>
</dbReference>
<dbReference type="GO" id="GO:0003677">
    <property type="term" value="F:DNA binding"/>
    <property type="evidence" value="ECO:0007669"/>
    <property type="project" value="InterPro"/>
</dbReference>
<gene>
    <name evidence="2" type="ORF">SAMN05444586_103015</name>
</gene>
<dbReference type="Gene3D" id="1.10.443.10">
    <property type="entry name" value="Intergrase catalytic core"/>
    <property type="match status" value="1"/>
</dbReference>
<accession>A0A1I6VPM6</accession>
<dbReference type="Proteomes" id="UP000182827">
    <property type="component" value="Unassembled WGS sequence"/>
</dbReference>
<dbReference type="InterPro" id="IPR011010">
    <property type="entry name" value="DNA_brk_join_enz"/>
</dbReference>
<dbReference type="AlphaFoldDB" id="A0A1I6VPM6"/>
<name>A0A1I6VPM6_9GAMM</name>
<keyword evidence="1" id="KW-0233">DNA recombination</keyword>
<proteinExistence type="predicted"/>
<dbReference type="EMBL" id="FOZU01000030">
    <property type="protein sequence ID" value="SFT15675.1"/>
    <property type="molecule type" value="Genomic_DNA"/>
</dbReference>